<dbReference type="PROSITE" id="PS50110">
    <property type="entry name" value="RESPONSE_REGULATORY"/>
    <property type="match status" value="1"/>
</dbReference>
<dbReference type="InterPro" id="IPR001789">
    <property type="entry name" value="Sig_transdc_resp-reg_receiver"/>
</dbReference>
<evidence type="ECO:0000256" key="4">
    <source>
        <dbReference type="SAM" id="Coils"/>
    </source>
</evidence>
<dbReference type="Gene3D" id="1.10.3210.10">
    <property type="entry name" value="Hypothetical protein af1432"/>
    <property type="match status" value="1"/>
</dbReference>
<evidence type="ECO:0000313" key="7">
    <source>
        <dbReference type="EMBL" id="MSS64191.1"/>
    </source>
</evidence>
<dbReference type="PANTHER" id="PTHR45228">
    <property type="entry name" value="CYCLIC DI-GMP PHOSPHODIESTERASE TM_0186-RELATED"/>
    <property type="match status" value="1"/>
</dbReference>
<dbReference type="InterPro" id="IPR003607">
    <property type="entry name" value="HD/PDEase_dom"/>
</dbReference>
<dbReference type="SUPFAM" id="SSF52172">
    <property type="entry name" value="CheY-like"/>
    <property type="match status" value="1"/>
</dbReference>
<dbReference type="SMART" id="SM00471">
    <property type="entry name" value="HDc"/>
    <property type="match status" value="1"/>
</dbReference>
<dbReference type="SUPFAM" id="SSF109604">
    <property type="entry name" value="HD-domain/PDEase-like"/>
    <property type="match status" value="1"/>
</dbReference>
<protein>
    <recommendedName>
        <fullName evidence="1">Stage 0 sporulation protein A homolog</fullName>
    </recommendedName>
</protein>
<evidence type="ECO:0000259" key="5">
    <source>
        <dbReference type="PROSITE" id="PS50110"/>
    </source>
</evidence>
<name>A0A6L5Y0F3_9FIRM</name>
<dbReference type="PANTHER" id="PTHR45228:SF1">
    <property type="entry name" value="CYCLIC DI-GMP PHOSPHODIESTERASE TM_0186"/>
    <property type="match status" value="1"/>
</dbReference>
<keyword evidence="4" id="KW-0175">Coiled coil</keyword>
<dbReference type="Proteomes" id="UP000482209">
    <property type="component" value="Unassembled WGS sequence"/>
</dbReference>
<evidence type="ECO:0000256" key="2">
    <source>
        <dbReference type="ARBA" id="ARBA00024867"/>
    </source>
</evidence>
<evidence type="ECO:0000256" key="3">
    <source>
        <dbReference type="PROSITE-ProRule" id="PRU00169"/>
    </source>
</evidence>
<keyword evidence="3" id="KW-0597">Phosphoprotein</keyword>
<dbReference type="Gene3D" id="3.40.50.2300">
    <property type="match status" value="1"/>
</dbReference>
<dbReference type="InterPro" id="IPR011006">
    <property type="entry name" value="CheY-like_superfamily"/>
</dbReference>
<dbReference type="SMART" id="SM00448">
    <property type="entry name" value="REC"/>
    <property type="match status" value="1"/>
</dbReference>
<sequence>MNNTILIVDDIEINREILSLLFDEGYQIIEAEDGFQAIEKIKEEKENLSAILLDIIMPNMDGFGVLEYMNKEKLMSKIPVILITGDTSMELKKKGYDLGVSDIIEKPFDKQIVQKRVNNLVELYFHKNNLEQLVEEQTIEIREKNDKINQMNYRLIDTLGTMVEFRDLESGGHIMRVRELTTVLLKYVQKYYKEYGITNEIADIIAYASSMHDIGKIAIPDNILLKPGKLTKDEFEVMKTHTVKGCEILNRVSIADDSLYMSYCYQIIRSHHEKFDGTGYPDGLEKDKIPIAAQIVSIADVYDALISDRVYKKAYSKQEAYDMILSGKCGGFNPKLVECFKLAKEEFEQTAERIS</sequence>
<feature type="domain" description="HD-GYP" evidence="6">
    <location>
        <begin position="148"/>
        <end position="355"/>
    </location>
</feature>
<organism evidence="7 8">
    <name type="scientific">Velocimicrobium porci</name>
    <dbReference type="NCBI Taxonomy" id="2606634"/>
    <lineage>
        <taxon>Bacteria</taxon>
        <taxon>Bacillati</taxon>
        <taxon>Bacillota</taxon>
        <taxon>Clostridia</taxon>
        <taxon>Lachnospirales</taxon>
        <taxon>Lachnospiraceae</taxon>
        <taxon>Velocimicrobium</taxon>
    </lineage>
</organism>
<proteinExistence type="predicted"/>
<comment type="caution">
    <text evidence="7">The sequence shown here is derived from an EMBL/GenBank/DDBJ whole genome shotgun (WGS) entry which is preliminary data.</text>
</comment>
<evidence type="ECO:0000313" key="8">
    <source>
        <dbReference type="Proteomes" id="UP000482209"/>
    </source>
</evidence>
<feature type="domain" description="Response regulatory" evidence="5">
    <location>
        <begin position="4"/>
        <end position="121"/>
    </location>
</feature>
<dbReference type="Pfam" id="PF00072">
    <property type="entry name" value="Response_reg"/>
    <property type="match status" value="1"/>
</dbReference>
<feature type="modified residue" description="4-aspartylphosphate" evidence="3">
    <location>
        <position position="54"/>
    </location>
</feature>
<dbReference type="Pfam" id="PF13487">
    <property type="entry name" value="HD_5"/>
    <property type="match status" value="1"/>
</dbReference>
<dbReference type="InterPro" id="IPR037522">
    <property type="entry name" value="HD_GYP_dom"/>
</dbReference>
<feature type="coiled-coil region" evidence="4">
    <location>
        <begin position="127"/>
        <end position="154"/>
    </location>
</feature>
<dbReference type="AlphaFoldDB" id="A0A6L5Y0F3"/>
<accession>A0A6L5Y0F3</accession>
<evidence type="ECO:0000259" key="6">
    <source>
        <dbReference type="PROSITE" id="PS51832"/>
    </source>
</evidence>
<dbReference type="EMBL" id="VUMT01000014">
    <property type="protein sequence ID" value="MSS64191.1"/>
    <property type="molecule type" value="Genomic_DNA"/>
</dbReference>
<dbReference type="InterPro" id="IPR052020">
    <property type="entry name" value="Cyclic_di-GMP/3'3'-cGAMP_PDE"/>
</dbReference>
<dbReference type="PROSITE" id="PS51832">
    <property type="entry name" value="HD_GYP"/>
    <property type="match status" value="1"/>
</dbReference>
<reference evidence="7 8" key="1">
    <citation type="submission" date="2019-08" db="EMBL/GenBank/DDBJ databases">
        <title>In-depth cultivation of the pig gut microbiome towards novel bacterial diversity and tailored functional studies.</title>
        <authorList>
            <person name="Wylensek D."/>
            <person name="Hitch T.C.A."/>
            <person name="Clavel T."/>
        </authorList>
    </citation>
    <scope>NUCLEOTIDE SEQUENCE [LARGE SCALE GENOMIC DNA]</scope>
    <source>
        <strain evidence="7 8">WCA-693-APC-MOT-I</strain>
    </source>
</reference>
<dbReference type="RefSeq" id="WP_154519588.1">
    <property type="nucleotide sequence ID" value="NZ_VUMT01000014.1"/>
</dbReference>
<keyword evidence="8" id="KW-1185">Reference proteome</keyword>
<dbReference type="GO" id="GO:0000160">
    <property type="term" value="P:phosphorelay signal transduction system"/>
    <property type="evidence" value="ECO:0007669"/>
    <property type="project" value="InterPro"/>
</dbReference>
<comment type="function">
    <text evidence="2">May play the central regulatory role in sporulation. It may be an element of the effector pathway responsible for the activation of sporulation genes in response to nutritional stress. Spo0A may act in concert with spo0H (a sigma factor) to control the expression of some genes that are critical to the sporulation process.</text>
</comment>
<dbReference type="CDD" id="cd00077">
    <property type="entry name" value="HDc"/>
    <property type="match status" value="1"/>
</dbReference>
<gene>
    <name evidence="7" type="ORF">FYJ58_09930</name>
</gene>
<evidence type="ECO:0000256" key="1">
    <source>
        <dbReference type="ARBA" id="ARBA00018672"/>
    </source>
</evidence>